<dbReference type="EMBL" id="FNZH01000021">
    <property type="protein sequence ID" value="SEJ82573.1"/>
    <property type="molecule type" value="Genomic_DNA"/>
</dbReference>
<sequence length="32" mass="3780">PAYDIFLQIHVDYIMALFVDNPSEKLFSQYMA</sequence>
<accession>A0A1H7BY57</accession>
<name>A0A1H7BY57_9BACT</name>
<evidence type="ECO:0000313" key="2">
    <source>
        <dbReference type="Proteomes" id="UP000199403"/>
    </source>
</evidence>
<gene>
    <name evidence="1" type="ORF">SAMN05192553_1211</name>
</gene>
<dbReference type="Proteomes" id="UP000199403">
    <property type="component" value="Unassembled WGS sequence"/>
</dbReference>
<protein>
    <submittedName>
        <fullName evidence="1">Uncharacterized protein</fullName>
    </submittedName>
</protein>
<evidence type="ECO:0000313" key="1">
    <source>
        <dbReference type="EMBL" id="SEJ82573.1"/>
    </source>
</evidence>
<keyword evidence="2" id="KW-1185">Reference proteome</keyword>
<organism evidence="1 2">
    <name type="scientific">Cyclobacterium xiamenense</name>
    <dbReference type="NCBI Taxonomy" id="1297121"/>
    <lineage>
        <taxon>Bacteria</taxon>
        <taxon>Pseudomonadati</taxon>
        <taxon>Bacteroidota</taxon>
        <taxon>Cytophagia</taxon>
        <taxon>Cytophagales</taxon>
        <taxon>Cyclobacteriaceae</taxon>
        <taxon>Cyclobacterium</taxon>
    </lineage>
</organism>
<reference evidence="2" key="1">
    <citation type="submission" date="2016-10" db="EMBL/GenBank/DDBJ databases">
        <authorList>
            <person name="Varghese N."/>
            <person name="Submissions S."/>
        </authorList>
    </citation>
    <scope>NUCLEOTIDE SEQUENCE [LARGE SCALE GENOMIC DNA]</scope>
    <source>
        <strain evidence="2">IBRC-M 10761</strain>
    </source>
</reference>
<proteinExistence type="predicted"/>
<feature type="non-terminal residue" evidence="1">
    <location>
        <position position="1"/>
    </location>
</feature>
<dbReference type="AlphaFoldDB" id="A0A1H7BY57"/>